<dbReference type="Gene3D" id="3.30.505.10">
    <property type="entry name" value="SH2 domain"/>
    <property type="match status" value="1"/>
</dbReference>
<evidence type="ECO:0000313" key="3">
    <source>
        <dbReference type="EMBL" id="KJH50865.1"/>
    </source>
</evidence>
<dbReference type="PROSITE" id="PS50001">
    <property type="entry name" value="SH2"/>
    <property type="match status" value="1"/>
</dbReference>
<gene>
    <name evidence="3" type="ORF">DICVIV_03015</name>
</gene>
<dbReference type="InterPro" id="IPR036860">
    <property type="entry name" value="SH2_dom_sf"/>
</dbReference>
<dbReference type="PRINTS" id="PR00401">
    <property type="entry name" value="SH2DOMAIN"/>
</dbReference>
<dbReference type="EMBL" id="KN716196">
    <property type="protein sequence ID" value="KJH50865.1"/>
    <property type="molecule type" value="Genomic_DNA"/>
</dbReference>
<dbReference type="STRING" id="29172.A0A0D8Y2D0"/>
<evidence type="ECO:0000313" key="4">
    <source>
        <dbReference type="Proteomes" id="UP000053766"/>
    </source>
</evidence>
<accession>A0A0D8Y2D0</accession>
<dbReference type="Pfam" id="PF00017">
    <property type="entry name" value="SH2"/>
    <property type="match status" value="1"/>
</dbReference>
<feature type="domain" description="SH2" evidence="2">
    <location>
        <begin position="108"/>
        <end position="201"/>
    </location>
</feature>
<evidence type="ECO:0000256" key="1">
    <source>
        <dbReference type="PROSITE-ProRule" id="PRU00191"/>
    </source>
</evidence>
<reference evidence="4" key="2">
    <citation type="journal article" date="2016" name="Sci. Rep.">
        <title>Dictyocaulus viviparus genome, variome and transcriptome elucidate lungworm biology and support future intervention.</title>
        <authorList>
            <person name="McNulty S.N."/>
            <person name="Strube C."/>
            <person name="Rosa B.A."/>
            <person name="Martin J.C."/>
            <person name="Tyagi R."/>
            <person name="Choi Y.J."/>
            <person name="Wang Q."/>
            <person name="Hallsworth Pepin K."/>
            <person name="Zhang X."/>
            <person name="Ozersky P."/>
            <person name="Wilson R.K."/>
            <person name="Sternberg P.W."/>
            <person name="Gasser R.B."/>
            <person name="Mitreva M."/>
        </authorList>
    </citation>
    <scope>NUCLEOTIDE SEQUENCE [LARGE SCALE GENOMIC DNA]</scope>
    <source>
        <strain evidence="4">HannoverDv2000</strain>
    </source>
</reference>
<dbReference type="SMART" id="SM00252">
    <property type="entry name" value="SH2"/>
    <property type="match status" value="1"/>
</dbReference>
<dbReference type="OrthoDB" id="5799443at2759"/>
<evidence type="ECO:0000259" key="2">
    <source>
        <dbReference type="PROSITE" id="PS50001"/>
    </source>
</evidence>
<dbReference type="Proteomes" id="UP000053766">
    <property type="component" value="Unassembled WGS sequence"/>
</dbReference>
<dbReference type="SUPFAM" id="SSF55550">
    <property type="entry name" value="SH2 domain"/>
    <property type="match status" value="1"/>
</dbReference>
<sequence length="214" mass="24645">MFHERATLVANDFFRSIIGRFRKDNTKRSFSTSDLADNYVEMDFTQPTTSVLPAHFDDCDLVPMKFSSSARPSLLSQHDRRAQQLLRYGSKPDYNIASIADYNRAQVWFYHGMDSTKAERLLRGAGCEEGSFVITEQSTRYVLSFVHCASINHIRIGYSVKGGEAQFRLDIDRSFKDLHSLVMYYTRHKAFVLPMKLKRGVGRPLRVTQTRTRA</sequence>
<keyword evidence="1" id="KW-0727">SH2 domain</keyword>
<organism evidence="3 4">
    <name type="scientific">Dictyocaulus viviparus</name>
    <name type="common">Bovine lungworm</name>
    <dbReference type="NCBI Taxonomy" id="29172"/>
    <lineage>
        <taxon>Eukaryota</taxon>
        <taxon>Metazoa</taxon>
        <taxon>Ecdysozoa</taxon>
        <taxon>Nematoda</taxon>
        <taxon>Chromadorea</taxon>
        <taxon>Rhabditida</taxon>
        <taxon>Rhabditina</taxon>
        <taxon>Rhabditomorpha</taxon>
        <taxon>Strongyloidea</taxon>
        <taxon>Metastrongylidae</taxon>
        <taxon>Dictyocaulus</taxon>
    </lineage>
</organism>
<proteinExistence type="predicted"/>
<keyword evidence="4" id="KW-1185">Reference proteome</keyword>
<dbReference type="AlphaFoldDB" id="A0A0D8Y2D0"/>
<name>A0A0D8Y2D0_DICVI</name>
<protein>
    <submittedName>
        <fullName evidence="3">SH2 domain protein</fullName>
    </submittedName>
</protein>
<reference evidence="3 4" key="1">
    <citation type="submission" date="2013-11" db="EMBL/GenBank/DDBJ databases">
        <title>Draft genome of the bovine lungworm Dictyocaulus viviparus.</title>
        <authorList>
            <person name="Mitreva M."/>
        </authorList>
    </citation>
    <scope>NUCLEOTIDE SEQUENCE [LARGE SCALE GENOMIC DNA]</scope>
    <source>
        <strain evidence="3 4">HannoverDv2000</strain>
    </source>
</reference>
<dbReference type="InterPro" id="IPR000980">
    <property type="entry name" value="SH2"/>
</dbReference>